<organism evidence="1 2">
    <name type="scientific">Pistacia integerrima</name>
    <dbReference type="NCBI Taxonomy" id="434235"/>
    <lineage>
        <taxon>Eukaryota</taxon>
        <taxon>Viridiplantae</taxon>
        <taxon>Streptophyta</taxon>
        <taxon>Embryophyta</taxon>
        <taxon>Tracheophyta</taxon>
        <taxon>Spermatophyta</taxon>
        <taxon>Magnoliopsida</taxon>
        <taxon>eudicotyledons</taxon>
        <taxon>Gunneridae</taxon>
        <taxon>Pentapetalae</taxon>
        <taxon>rosids</taxon>
        <taxon>malvids</taxon>
        <taxon>Sapindales</taxon>
        <taxon>Anacardiaceae</taxon>
        <taxon>Pistacia</taxon>
    </lineage>
</organism>
<accession>A0ACC0X7F4</accession>
<evidence type="ECO:0000313" key="1">
    <source>
        <dbReference type="EMBL" id="KAJ0011000.1"/>
    </source>
</evidence>
<name>A0ACC0X7F4_9ROSI</name>
<reference evidence="2" key="1">
    <citation type="journal article" date="2023" name="G3 (Bethesda)">
        <title>Genome assembly and association tests identify interacting loci associated with vigor, precocity, and sex in interspecific pistachio rootstocks.</title>
        <authorList>
            <person name="Palmer W."/>
            <person name="Jacygrad E."/>
            <person name="Sagayaradj S."/>
            <person name="Cavanaugh K."/>
            <person name="Han R."/>
            <person name="Bertier L."/>
            <person name="Beede B."/>
            <person name="Kafkas S."/>
            <person name="Golino D."/>
            <person name="Preece J."/>
            <person name="Michelmore R."/>
        </authorList>
    </citation>
    <scope>NUCLEOTIDE SEQUENCE [LARGE SCALE GENOMIC DNA]</scope>
</reference>
<dbReference type="EMBL" id="CM047749">
    <property type="protein sequence ID" value="KAJ0011000.1"/>
    <property type="molecule type" value="Genomic_DNA"/>
</dbReference>
<proteinExistence type="predicted"/>
<sequence length="280" mass="30804">MIGRATYSQPMRLWHNATGRLTDFAIHFSFVIDSDNRTAYGDGYRLLSSAAGFKDSNKRHQRREHLDPPGEHVGINIDSMRSVSNITWWDNATVMQSVDFKIDLRLHLPELVTFGFSAATGNASAIQTINSWEFNSSLETDQNSNSPSPSRSRTTSTTPSRSRRSRRIKKLGLAVGWSIGGVLVVASISVWFLGIGLLYLHEEWESCVVHGDIKSSNVLLNSNFTAKIGDLGLAWLVEHSKGSQTTVLAGTMGYMAPECVTTGKASKESDVYSFGIVALE</sequence>
<protein>
    <submittedName>
        <fullName evidence="1">Uncharacterized protein</fullName>
    </submittedName>
</protein>
<evidence type="ECO:0000313" key="2">
    <source>
        <dbReference type="Proteomes" id="UP001163603"/>
    </source>
</evidence>
<comment type="caution">
    <text evidence="1">The sequence shown here is derived from an EMBL/GenBank/DDBJ whole genome shotgun (WGS) entry which is preliminary data.</text>
</comment>
<dbReference type="Proteomes" id="UP001163603">
    <property type="component" value="Chromosome 14"/>
</dbReference>
<gene>
    <name evidence="1" type="ORF">Pint_33482</name>
</gene>
<keyword evidence="2" id="KW-1185">Reference proteome</keyword>